<keyword evidence="4" id="KW-0028">Amino-acid biosynthesis</keyword>
<dbReference type="InterPro" id="IPR015424">
    <property type="entry name" value="PyrdxlP-dep_Trfase"/>
</dbReference>
<dbReference type="PROSITE" id="PS00600">
    <property type="entry name" value="AA_TRANSFER_CLASS_3"/>
    <property type="match status" value="1"/>
</dbReference>
<evidence type="ECO:0000256" key="2">
    <source>
        <dbReference type="ARBA" id="ARBA00004173"/>
    </source>
</evidence>
<comment type="subcellular location">
    <subcellularLocation>
        <location evidence="2">Mitochondrion</location>
    </subcellularLocation>
</comment>
<dbReference type="GO" id="GO:0006526">
    <property type="term" value="P:L-arginine biosynthetic process"/>
    <property type="evidence" value="ECO:0007669"/>
    <property type="project" value="UniProtKB-ARBA"/>
</dbReference>
<accession>A0A6J6DSY6</accession>
<dbReference type="AlphaFoldDB" id="A0A6J6DSY6"/>
<dbReference type="PIRSF" id="PIRSF000521">
    <property type="entry name" value="Transaminase_4ab_Lys_Orn"/>
    <property type="match status" value="1"/>
</dbReference>
<evidence type="ECO:0000256" key="3">
    <source>
        <dbReference type="ARBA" id="ARBA00022576"/>
    </source>
</evidence>
<dbReference type="GO" id="GO:0030170">
    <property type="term" value="F:pyridoxal phosphate binding"/>
    <property type="evidence" value="ECO:0007669"/>
    <property type="project" value="InterPro"/>
</dbReference>
<dbReference type="FunFam" id="3.40.640.10:FF:000004">
    <property type="entry name" value="Acetylornithine aminotransferase"/>
    <property type="match status" value="1"/>
</dbReference>
<dbReference type="Gene3D" id="3.90.1150.10">
    <property type="entry name" value="Aspartate Aminotransferase, domain 1"/>
    <property type="match status" value="1"/>
</dbReference>
<evidence type="ECO:0000313" key="8">
    <source>
        <dbReference type="EMBL" id="CAB4567047.1"/>
    </source>
</evidence>
<dbReference type="InterPro" id="IPR049704">
    <property type="entry name" value="Aminotrans_3_PPA_site"/>
</dbReference>
<dbReference type="PANTHER" id="PTHR11986">
    <property type="entry name" value="AMINOTRANSFERASE CLASS III"/>
    <property type="match status" value="1"/>
</dbReference>
<evidence type="ECO:0000256" key="1">
    <source>
        <dbReference type="ARBA" id="ARBA00001933"/>
    </source>
</evidence>
<dbReference type="InterPro" id="IPR015422">
    <property type="entry name" value="PyrdxlP-dep_Trfase_small"/>
</dbReference>
<keyword evidence="3" id="KW-0032">Aminotransferase</keyword>
<dbReference type="GO" id="GO:0042802">
    <property type="term" value="F:identical protein binding"/>
    <property type="evidence" value="ECO:0007669"/>
    <property type="project" value="TreeGrafter"/>
</dbReference>
<organism evidence="8">
    <name type="scientific">freshwater metagenome</name>
    <dbReference type="NCBI Taxonomy" id="449393"/>
    <lineage>
        <taxon>unclassified sequences</taxon>
        <taxon>metagenomes</taxon>
        <taxon>ecological metagenomes</taxon>
    </lineage>
</organism>
<evidence type="ECO:0000256" key="7">
    <source>
        <dbReference type="ARBA" id="ARBA00029440"/>
    </source>
</evidence>
<dbReference type="InterPro" id="IPR015421">
    <property type="entry name" value="PyrdxlP-dep_Trfase_major"/>
</dbReference>
<dbReference type="InterPro" id="IPR004636">
    <property type="entry name" value="AcOrn/SuccOrn_fam"/>
</dbReference>
<protein>
    <submittedName>
        <fullName evidence="8">Unannotated protein</fullName>
    </submittedName>
</protein>
<sequence length="402" mass="42497">MTHAFMSQQNVADINKGHSHCPFIPVFGAPSVIFERGLGTQLWDVSGKRYLDFLSGIAVVSLGHANPVIADAISAQASTLLHVSNFFANATATKAAVELSALMEEAGAGEGQVFFCNSGAEANEAALKLARKFGGRGRHVMVSALGSFHGRTFGALALTGQPSKHEAFQPMLDGFRYCEYGDIASLERLLDAQVAAVFLEPIQGEGGVIPADVEYLRSVQKLCRERGILLVIDEVQTGFCRTGKWFGFEHSGIAPDAVTFAKGMGNGMPVGALWARKDVASVMQPGDHGSTYSGTALATSAVRAVISEMKRLDAAQLARTRGAQLTAGLQKFSQVDHVRGSGLLLGAQLISGVETKDIVPALLDKGLIVNGVNATTLRFAPPLTVSEDEIQEALSILGEVLS</sequence>
<gene>
    <name evidence="8" type="ORF">UFOPK1704_00241</name>
</gene>
<name>A0A6J6DSY6_9ZZZZ</name>
<dbReference type="NCBIfam" id="TIGR00707">
    <property type="entry name" value="argD"/>
    <property type="match status" value="1"/>
</dbReference>
<evidence type="ECO:0000256" key="5">
    <source>
        <dbReference type="ARBA" id="ARBA00022679"/>
    </source>
</evidence>
<dbReference type="Gene3D" id="3.40.640.10">
    <property type="entry name" value="Type I PLP-dependent aspartate aminotransferase-like (Major domain)"/>
    <property type="match status" value="1"/>
</dbReference>
<comment type="pathway">
    <text evidence="7">Amino-acid biosynthesis.</text>
</comment>
<dbReference type="CDD" id="cd00610">
    <property type="entry name" value="OAT_like"/>
    <property type="match status" value="1"/>
</dbReference>
<evidence type="ECO:0000256" key="4">
    <source>
        <dbReference type="ARBA" id="ARBA00022605"/>
    </source>
</evidence>
<dbReference type="PANTHER" id="PTHR11986:SF79">
    <property type="entry name" value="ACETYLORNITHINE AMINOTRANSFERASE, MITOCHONDRIAL"/>
    <property type="match status" value="1"/>
</dbReference>
<dbReference type="InterPro" id="IPR050103">
    <property type="entry name" value="Class-III_PLP-dep_AT"/>
</dbReference>
<keyword evidence="5" id="KW-0808">Transferase</keyword>
<evidence type="ECO:0000256" key="6">
    <source>
        <dbReference type="ARBA" id="ARBA00022898"/>
    </source>
</evidence>
<dbReference type="GO" id="GO:0008483">
    <property type="term" value="F:transaminase activity"/>
    <property type="evidence" value="ECO:0007669"/>
    <property type="project" value="UniProtKB-KW"/>
</dbReference>
<reference evidence="8" key="1">
    <citation type="submission" date="2020-05" db="EMBL/GenBank/DDBJ databases">
        <authorList>
            <person name="Chiriac C."/>
            <person name="Salcher M."/>
            <person name="Ghai R."/>
            <person name="Kavagutti S V."/>
        </authorList>
    </citation>
    <scope>NUCLEOTIDE SEQUENCE</scope>
</reference>
<keyword evidence="6" id="KW-0663">Pyridoxal phosphate</keyword>
<proteinExistence type="predicted"/>
<dbReference type="GO" id="GO:0005739">
    <property type="term" value="C:mitochondrion"/>
    <property type="evidence" value="ECO:0007669"/>
    <property type="project" value="UniProtKB-SubCell"/>
</dbReference>
<dbReference type="EMBL" id="CAEZTQ010000028">
    <property type="protein sequence ID" value="CAB4567047.1"/>
    <property type="molecule type" value="Genomic_DNA"/>
</dbReference>
<comment type="cofactor">
    <cofactor evidence="1">
        <name>pyridoxal 5'-phosphate</name>
        <dbReference type="ChEBI" id="CHEBI:597326"/>
    </cofactor>
</comment>
<dbReference type="Pfam" id="PF00202">
    <property type="entry name" value="Aminotran_3"/>
    <property type="match status" value="1"/>
</dbReference>
<dbReference type="InterPro" id="IPR005814">
    <property type="entry name" value="Aminotrans_3"/>
</dbReference>
<dbReference type="SUPFAM" id="SSF53383">
    <property type="entry name" value="PLP-dependent transferases"/>
    <property type="match status" value="1"/>
</dbReference>